<reference evidence="2 3" key="1">
    <citation type="submission" date="2019-06" db="EMBL/GenBank/DDBJ databases">
        <title>Tsukamurella conjunctivitidis sp. nov., Tsukamurella assacharolytica sp. nov. and Tsukamurella sputae sp. nov. isolated from patients with conjunctivitis, bacteraemia (lymphoma) and respiratory infection (sputum) in Hong Kong.</title>
        <authorList>
            <person name="Teng J.L.L."/>
            <person name="Lee H.H."/>
            <person name="Fong J.Y.H."/>
            <person name="Fok K.M.N."/>
            <person name="Lau S.K.P."/>
            <person name="Woo P.C.Y."/>
        </authorList>
    </citation>
    <scope>NUCLEOTIDE SEQUENCE [LARGE SCALE GENOMIC DNA]</scope>
    <source>
        <strain evidence="2 3">HKU72</strain>
    </source>
</reference>
<protein>
    <submittedName>
        <fullName evidence="2">Nucleotidyl transferase AbiEii/AbiGii toxin family protein</fullName>
    </submittedName>
</protein>
<feature type="compositionally biased region" description="Basic and acidic residues" evidence="1">
    <location>
        <begin position="452"/>
        <end position="462"/>
    </location>
</feature>
<evidence type="ECO:0000256" key="1">
    <source>
        <dbReference type="SAM" id="MobiDB-lite"/>
    </source>
</evidence>
<comment type="caution">
    <text evidence="2">The sequence shown here is derived from an EMBL/GenBank/DDBJ whole genome shotgun (WGS) entry which is preliminary data.</text>
</comment>
<name>A0A5C5RPY8_9ACTN</name>
<sequence>MDHRRRDARDDRRAHDHRPRARSRRRRRAPGQRGQGRAVVRAHPLQRGRRGARSRRRELGLCDRSRLPRRPRHHGRRDLEDQRRDGPRSTRRRGPAARRPDRLVTGPHPRSERAIRAALTDRLKAEGRRSGRELQDVRRQFVLRRFLTRVFADQPDQWILKGGTAMVLRLPNARPSKDLDLLRRDGIDLDQALRDLRLAAARPDVDPFTFRVTRAEERDDLEGFRVTIGCWLGPTEFDKFPIDLVVGKGGFIGPVEHYPTVDRFAAPPEFSASVDVAVYPVSDQVADKLAAMYERHGRDLASTRHHDLADLLLLEDHFPIDHDVTVAAIDNQKRVREGLVLPAQLIAPDPDWYTKWPKIAATSQLPASLHDLNAALAHGRRCYDTLLQADATAAPQHLTWTPSELSWNPHTPRTDEPAVTPRMYAALRAAGSQRSTTTRAASTPAARPKTARGTDRDHGIER</sequence>
<feature type="compositionally biased region" description="Basic residues" evidence="1">
    <location>
        <begin position="44"/>
        <end position="56"/>
    </location>
</feature>
<dbReference type="Pfam" id="PF08843">
    <property type="entry name" value="AbiEii"/>
    <property type="match status" value="1"/>
</dbReference>
<feature type="region of interest" description="Disordered" evidence="1">
    <location>
        <begin position="428"/>
        <end position="462"/>
    </location>
</feature>
<dbReference type="InterPro" id="IPR014942">
    <property type="entry name" value="AbiEii"/>
</dbReference>
<dbReference type="AlphaFoldDB" id="A0A5C5RPY8"/>
<dbReference type="GO" id="GO:0016740">
    <property type="term" value="F:transferase activity"/>
    <property type="evidence" value="ECO:0007669"/>
    <property type="project" value="UniProtKB-KW"/>
</dbReference>
<feature type="compositionally biased region" description="Basic residues" evidence="1">
    <location>
        <begin position="15"/>
        <end position="30"/>
    </location>
</feature>
<evidence type="ECO:0000313" key="2">
    <source>
        <dbReference type="EMBL" id="TWS24573.1"/>
    </source>
</evidence>
<feature type="compositionally biased region" description="Basic and acidic residues" evidence="1">
    <location>
        <begin position="57"/>
        <end position="66"/>
    </location>
</feature>
<dbReference type="EMBL" id="VIGX01000033">
    <property type="protein sequence ID" value="TWS24573.1"/>
    <property type="molecule type" value="Genomic_DNA"/>
</dbReference>
<gene>
    <name evidence="2" type="ORF">FK530_23855</name>
</gene>
<feature type="region of interest" description="Disordered" evidence="1">
    <location>
        <begin position="1"/>
        <end position="113"/>
    </location>
</feature>
<proteinExistence type="predicted"/>
<feature type="compositionally biased region" description="Basic and acidic residues" evidence="1">
    <location>
        <begin position="77"/>
        <end position="88"/>
    </location>
</feature>
<accession>A0A5C5RPY8</accession>
<evidence type="ECO:0000313" key="3">
    <source>
        <dbReference type="Proteomes" id="UP000319375"/>
    </source>
</evidence>
<feature type="compositionally biased region" description="Basic and acidic residues" evidence="1">
    <location>
        <begin position="1"/>
        <end position="14"/>
    </location>
</feature>
<dbReference type="Proteomes" id="UP000319375">
    <property type="component" value="Unassembled WGS sequence"/>
</dbReference>
<keyword evidence="3" id="KW-1185">Reference proteome</keyword>
<feature type="compositionally biased region" description="Low complexity" evidence="1">
    <location>
        <begin position="428"/>
        <end position="448"/>
    </location>
</feature>
<feature type="compositionally biased region" description="Basic residues" evidence="1">
    <location>
        <begin position="67"/>
        <end position="76"/>
    </location>
</feature>
<organism evidence="2 3">
    <name type="scientific">Tsukamurella conjunctivitidis</name>
    <dbReference type="NCBI Taxonomy" id="2592068"/>
    <lineage>
        <taxon>Bacteria</taxon>
        <taxon>Bacillati</taxon>
        <taxon>Actinomycetota</taxon>
        <taxon>Actinomycetes</taxon>
        <taxon>Mycobacteriales</taxon>
        <taxon>Tsukamurellaceae</taxon>
        <taxon>Tsukamurella</taxon>
    </lineage>
</organism>
<keyword evidence="2" id="KW-0808">Transferase</keyword>